<proteinExistence type="predicted"/>
<keyword evidence="1" id="KW-1133">Transmembrane helix</keyword>
<dbReference type="EMBL" id="CP013251">
    <property type="protein sequence ID" value="AMO58591.1"/>
    <property type="molecule type" value="Genomic_DNA"/>
</dbReference>
<dbReference type="RefSeq" id="WP_236632056.1">
    <property type="nucleotide sequence ID" value="NZ_CP013251.1"/>
</dbReference>
<evidence type="ECO:0000313" key="3">
    <source>
        <dbReference type="Proteomes" id="UP000071065"/>
    </source>
</evidence>
<keyword evidence="1" id="KW-0472">Membrane</keyword>
<dbReference type="InterPro" id="IPR016936">
    <property type="entry name" value="UCP029693"/>
</dbReference>
<dbReference type="Proteomes" id="UP000071065">
    <property type="component" value="Chromosome"/>
</dbReference>
<protein>
    <recommendedName>
        <fullName evidence="4">DUF2333 domain-containing protein</fullName>
    </recommendedName>
</protein>
<dbReference type="PIRSF" id="PIRSF029693">
    <property type="entry name" value="UCP029693"/>
    <property type="match status" value="1"/>
</dbReference>
<reference evidence="2 3" key="1">
    <citation type="journal article" date="2016" name="Front. Microbiol.">
        <title>Genomic Insight into the Host-Endosymbiont Relationship of Endozoicomonas montiporae CL-33(T) with its Coral Host.</title>
        <authorList>
            <person name="Ding J.-Y."/>
            <person name="Shiu J.-H."/>
            <person name="Chen W.-M."/>
            <person name="Chiang Y.-R."/>
            <person name="Tang S.-L."/>
        </authorList>
    </citation>
    <scope>NUCLEOTIDE SEQUENCE [LARGE SCALE GENOMIC DNA]</scope>
    <source>
        <strain evidence="2 3">CL-33</strain>
    </source>
</reference>
<dbReference type="Pfam" id="PF10095">
    <property type="entry name" value="DUF2333"/>
    <property type="match status" value="1"/>
</dbReference>
<dbReference type="KEGG" id="emp:EZMO1_4686"/>
<sequence>MALDEIKERISTTMQKITGKLSGESGSKLQGCSFSGAFANSLSAIKGKVSGRGAAGILAVIVIFYSALGIYWSIPPKPFSVKENAELLAEANGGEVVTGYTTTAALYRLADTLLTKRGGYIRNDIMPPGVFLDNMPNWELGVLIQVRDMARALRKDMSRSQSQSREDADLAIAEPQFNFDSKSWILPSSEKEYRRGIEKLESYMNRLPRKDDPAQFYARADNLTRWLADVETRLGSLSQRLSASVGKPRLNTDLAGDAAAQQSTSADDVVDVKTPWNKIDDVFYESRGTAYALIHLLKAVEVDFADVLEKKNATVSLRQIIRELEATQDTVWSPVILNGSGFGILANHSLVMANYISRANAAIIDLRRLLEQG</sequence>
<evidence type="ECO:0000256" key="1">
    <source>
        <dbReference type="SAM" id="Phobius"/>
    </source>
</evidence>
<evidence type="ECO:0008006" key="4">
    <source>
        <dbReference type="Google" id="ProtNLM"/>
    </source>
</evidence>
<accession>A0A142BIL5</accession>
<feature type="transmembrane region" description="Helical" evidence="1">
    <location>
        <begin position="53"/>
        <end position="74"/>
    </location>
</feature>
<organism evidence="2 3">
    <name type="scientific">Endozoicomonas montiporae CL-33</name>
    <dbReference type="NCBI Taxonomy" id="570277"/>
    <lineage>
        <taxon>Bacteria</taxon>
        <taxon>Pseudomonadati</taxon>
        <taxon>Pseudomonadota</taxon>
        <taxon>Gammaproteobacteria</taxon>
        <taxon>Oceanospirillales</taxon>
        <taxon>Endozoicomonadaceae</taxon>
        <taxon>Endozoicomonas</taxon>
    </lineage>
</organism>
<dbReference type="AlphaFoldDB" id="A0A142BIL5"/>
<name>A0A142BIL5_9GAMM</name>
<gene>
    <name evidence="2" type="ORF">EZMO1_4686</name>
</gene>
<dbReference type="STRING" id="570277.EZMO1_4686"/>
<keyword evidence="1" id="KW-0812">Transmembrane</keyword>
<evidence type="ECO:0000313" key="2">
    <source>
        <dbReference type="EMBL" id="AMO58591.1"/>
    </source>
</evidence>
<dbReference type="PATRIC" id="fig|570277.3.peg.5017"/>